<keyword evidence="1" id="KW-0677">Repeat</keyword>
<dbReference type="STRING" id="1618578.UV74_C0001G0040"/>
<evidence type="ECO:0000313" key="5">
    <source>
        <dbReference type="EMBL" id="KKS98930.1"/>
    </source>
</evidence>
<evidence type="ECO:0000256" key="2">
    <source>
        <dbReference type="ARBA" id="ARBA00022884"/>
    </source>
</evidence>
<dbReference type="EMBL" id="LCFQ01000001">
    <property type="protein sequence ID" value="KKS98930.1"/>
    <property type="molecule type" value="Genomic_DNA"/>
</dbReference>
<proteinExistence type="predicted"/>
<comment type="caution">
    <text evidence="5">The sequence shown here is derived from an EMBL/GenBank/DDBJ whole genome shotgun (WGS) entry which is preliminary data.</text>
</comment>
<dbReference type="InterPro" id="IPR000504">
    <property type="entry name" value="RRM_dom"/>
</dbReference>
<accession>A0A0G1DM19</accession>
<evidence type="ECO:0000256" key="1">
    <source>
        <dbReference type="ARBA" id="ARBA00022737"/>
    </source>
</evidence>
<feature type="region of interest" description="Disordered" evidence="3">
    <location>
        <begin position="71"/>
        <end position="100"/>
    </location>
</feature>
<gene>
    <name evidence="5" type="ORF">UV74_C0001G0040</name>
</gene>
<sequence length="100" mass="11108">MKKIYVGNLPYTIDNDQLRKYFAQAGTVVDAVVISDKYSGRSKGFGFVEFETEEESKKAVEMFNGKDFEGRNLVVNEARPREDSGESSGARSGSTSEPQE</sequence>
<reference evidence="5 6" key="1">
    <citation type="journal article" date="2015" name="Nature">
        <title>rRNA introns, odd ribosomes, and small enigmatic genomes across a large radiation of phyla.</title>
        <authorList>
            <person name="Brown C.T."/>
            <person name="Hug L.A."/>
            <person name="Thomas B.C."/>
            <person name="Sharon I."/>
            <person name="Castelle C.J."/>
            <person name="Singh A."/>
            <person name="Wilkins M.J."/>
            <person name="Williams K.H."/>
            <person name="Banfield J.F."/>
        </authorList>
    </citation>
    <scope>NUCLEOTIDE SEQUENCE [LARGE SCALE GENOMIC DNA]</scope>
</reference>
<dbReference type="CDD" id="cd21608">
    <property type="entry name" value="RRM2_NsCP33_like"/>
    <property type="match status" value="1"/>
</dbReference>
<evidence type="ECO:0000256" key="3">
    <source>
        <dbReference type="SAM" id="MobiDB-lite"/>
    </source>
</evidence>
<dbReference type="InterPro" id="IPR050502">
    <property type="entry name" value="Euk_RNA-bind_prot"/>
</dbReference>
<evidence type="ECO:0000259" key="4">
    <source>
        <dbReference type="PROSITE" id="PS50102"/>
    </source>
</evidence>
<dbReference type="SMART" id="SM00360">
    <property type="entry name" value="RRM"/>
    <property type="match status" value="1"/>
</dbReference>
<dbReference type="Pfam" id="PF00076">
    <property type="entry name" value="RRM_1"/>
    <property type="match status" value="1"/>
</dbReference>
<dbReference type="InterPro" id="IPR012677">
    <property type="entry name" value="Nucleotide-bd_a/b_plait_sf"/>
</dbReference>
<keyword evidence="2" id="KW-0694">RNA-binding</keyword>
<dbReference type="InterPro" id="IPR048289">
    <property type="entry name" value="RRM2_NsCP33-like"/>
</dbReference>
<dbReference type="SUPFAM" id="SSF54928">
    <property type="entry name" value="RNA-binding domain, RBD"/>
    <property type="match status" value="1"/>
</dbReference>
<dbReference type="Gene3D" id="3.30.70.330">
    <property type="match status" value="1"/>
</dbReference>
<dbReference type="Proteomes" id="UP000034090">
    <property type="component" value="Unassembled WGS sequence"/>
</dbReference>
<evidence type="ECO:0000313" key="6">
    <source>
        <dbReference type="Proteomes" id="UP000034090"/>
    </source>
</evidence>
<dbReference type="PANTHER" id="PTHR48025">
    <property type="entry name" value="OS02G0815200 PROTEIN"/>
    <property type="match status" value="1"/>
</dbReference>
<dbReference type="PROSITE" id="PS50102">
    <property type="entry name" value="RRM"/>
    <property type="match status" value="1"/>
</dbReference>
<dbReference type="GO" id="GO:0003729">
    <property type="term" value="F:mRNA binding"/>
    <property type="evidence" value="ECO:0007669"/>
    <property type="project" value="TreeGrafter"/>
</dbReference>
<dbReference type="InterPro" id="IPR035979">
    <property type="entry name" value="RBD_domain_sf"/>
</dbReference>
<protein>
    <submittedName>
        <fullName evidence="5">Glycine-rich RNA-binding protein 8</fullName>
    </submittedName>
</protein>
<dbReference type="AlphaFoldDB" id="A0A0G1DM19"/>
<feature type="compositionally biased region" description="Polar residues" evidence="3">
    <location>
        <begin position="86"/>
        <end position="100"/>
    </location>
</feature>
<organism evidence="5 6">
    <name type="scientific">Candidatus Woesebacteria bacterium GW2011_GWB1_43_14</name>
    <dbReference type="NCBI Taxonomy" id="1618578"/>
    <lineage>
        <taxon>Bacteria</taxon>
        <taxon>Candidatus Woeseibacteriota</taxon>
    </lineage>
</organism>
<feature type="domain" description="RRM" evidence="4">
    <location>
        <begin position="2"/>
        <end position="80"/>
    </location>
</feature>
<name>A0A0G1DM19_9BACT</name>
<dbReference type="PANTHER" id="PTHR48025:SF1">
    <property type="entry name" value="RRM DOMAIN-CONTAINING PROTEIN"/>
    <property type="match status" value="1"/>
</dbReference>